<dbReference type="Gene3D" id="1.10.10.1320">
    <property type="entry name" value="Anti-sigma factor, zinc-finger domain"/>
    <property type="match status" value="1"/>
</dbReference>
<protein>
    <submittedName>
        <fullName evidence="2">ChrR-like anti-ECFsigma factor</fullName>
    </submittedName>
</protein>
<dbReference type="NCBIfam" id="TIGR02451">
    <property type="entry name" value="anti_sig_ChrR"/>
    <property type="match status" value="1"/>
</dbReference>
<evidence type="ECO:0000259" key="1">
    <source>
        <dbReference type="Pfam" id="PF12973"/>
    </source>
</evidence>
<gene>
    <name evidence="2" type="ORF">EDC65_3001</name>
</gene>
<feature type="domain" description="ChrR-like cupin" evidence="1">
    <location>
        <begin position="106"/>
        <end position="199"/>
    </location>
</feature>
<proteinExistence type="predicted"/>
<evidence type="ECO:0000313" key="3">
    <source>
        <dbReference type="Proteomes" id="UP000278222"/>
    </source>
</evidence>
<dbReference type="CDD" id="cd20301">
    <property type="entry name" value="cupin_ChrR"/>
    <property type="match status" value="1"/>
</dbReference>
<dbReference type="OrthoDB" id="2988517at2"/>
<dbReference type="AlphaFoldDB" id="A0A3N1LJU4"/>
<comment type="caution">
    <text evidence="2">The sequence shown here is derived from an EMBL/GenBank/DDBJ whole genome shotgun (WGS) entry which is preliminary data.</text>
</comment>
<accession>A0A3N1LJU4</accession>
<sequence length="220" mass="23348">MSTHHPDDALLLDYAAGAAAQGPALLVATHLTFCPHCRRNLAAMEQVGAALMETLAPQPVSADARQRVMAMLEDEPRIESAAAPSPVTAITGGPALPRAVRELVGAEIGALAWQPVLSGVDQILIDQTPDGGRTRLMRIRAGRAVPRHTHRGTELVCVLDGGFSDVSGHYGPGDVAAADDAVDHQPTADADRDCICLAVTEAPVRLTGRFWRLLNPFVRF</sequence>
<reference evidence="2 3" key="1">
    <citation type="submission" date="2018-11" db="EMBL/GenBank/DDBJ databases">
        <title>Genomic Encyclopedia of Type Strains, Phase IV (KMG-IV): sequencing the most valuable type-strain genomes for metagenomic binning, comparative biology and taxonomic classification.</title>
        <authorList>
            <person name="Goeker M."/>
        </authorList>
    </citation>
    <scope>NUCLEOTIDE SEQUENCE [LARGE SCALE GENOMIC DNA]</scope>
    <source>
        <strain evidence="2 3">DSM 5900</strain>
    </source>
</reference>
<dbReference type="InterPro" id="IPR014710">
    <property type="entry name" value="RmlC-like_jellyroll"/>
</dbReference>
<dbReference type="SUPFAM" id="SSF51182">
    <property type="entry name" value="RmlC-like cupins"/>
    <property type="match status" value="1"/>
</dbReference>
<dbReference type="Proteomes" id="UP000278222">
    <property type="component" value="Unassembled WGS sequence"/>
</dbReference>
<name>A0A3N1LJU4_9PROT</name>
<dbReference type="Gene3D" id="2.60.120.10">
    <property type="entry name" value="Jelly Rolls"/>
    <property type="match status" value="1"/>
</dbReference>
<dbReference type="InterPro" id="IPR041916">
    <property type="entry name" value="Anti_sigma_zinc_sf"/>
</dbReference>
<dbReference type="EMBL" id="RJKX01000014">
    <property type="protein sequence ID" value="ROP91138.1"/>
    <property type="molecule type" value="Genomic_DNA"/>
</dbReference>
<keyword evidence="3" id="KW-1185">Reference proteome</keyword>
<dbReference type="InterPro" id="IPR012807">
    <property type="entry name" value="Anti-sigma_ChrR"/>
</dbReference>
<dbReference type="InterPro" id="IPR011051">
    <property type="entry name" value="RmlC_Cupin_sf"/>
</dbReference>
<organism evidence="2 3">
    <name type="scientific">Stella humosa</name>
    <dbReference type="NCBI Taxonomy" id="94"/>
    <lineage>
        <taxon>Bacteria</taxon>
        <taxon>Pseudomonadati</taxon>
        <taxon>Pseudomonadota</taxon>
        <taxon>Alphaproteobacteria</taxon>
        <taxon>Rhodospirillales</taxon>
        <taxon>Stellaceae</taxon>
        <taxon>Stella</taxon>
    </lineage>
</organism>
<evidence type="ECO:0000313" key="2">
    <source>
        <dbReference type="EMBL" id="ROP91138.1"/>
    </source>
</evidence>
<dbReference type="Pfam" id="PF12973">
    <property type="entry name" value="Cupin_7"/>
    <property type="match status" value="1"/>
</dbReference>
<dbReference type="RefSeq" id="WP_123690785.1">
    <property type="nucleotide sequence ID" value="NZ_AP019700.1"/>
</dbReference>
<dbReference type="InterPro" id="IPR025979">
    <property type="entry name" value="ChrR-like_cupin_dom"/>
</dbReference>